<evidence type="ECO:0000313" key="2">
    <source>
        <dbReference type="Proteomes" id="UP001619911"/>
    </source>
</evidence>
<protein>
    <submittedName>
        <fullName evidence="1">Glycosyltransferase</fullName>
        <ecNumber evidence="1">2.4.-.-</ecNumber>
    </submittedName>
</protein>
<evidence type="ECO:0000313" key="1">
    <source>
        <dbReference type="EMBL" id="MFK2825935.1"/>
    </source>
</evidence>
<sequence>MDVLLIHKNKAYLPEISAYKEYFNKHSTFVFHDINDVKKEDIGDFDALWTFMGIEALRRPNKDQLIIHEYNSLSVGDFSYIKDFFKKHLNMKPDLRIFLNQQVKEKYNFKEGIPYLYRDMGIHDSFFITYEAKKEYDFTYVGSVSKERNTHHLLNHFKNKLKKQTILLVGHPPDEIYQEFKRCPNIVFTGSVSYTDVASLASKAIYGINYMPDRHPFNLQTSTKLIEYFAMGLKVITTDYKWVQYFEEKNNIKIFKIDEDLTNFNMDSVSNFNHQRMDVTKYKWEKVLEEAKVIQCLNKLLT</sequence>
<dbReference type="SUPFAM" id="SSF53756">
    <property type="entry name" value="UDP-Glycosyltransferase/glycogen phosphorylase"/>
    <property type="match status" value="1"/>
</dbReference>
<dbReference type="EMBL" id="JAUIYO010000006">
    <property type="protein sequence ID" value="MFK2825935.1"/>
    <property type="molecule type" value="Genomic_DNA"/>
</dbReference>
<dbReference type="GO" id="GO:0016757">
    <property type="term" value="F:glycosyltransferase activity"/>
    <property type="evidence" value="ECO:0007669"/>
    <property type="project" value="UniProtKB-KW"/>
</dbReference>
<dbReference type="RefSeq" id="WP_404316809.1">
    <property type="nucleotide sequence ID" value="NZ_JAUIYO010000006.1"/>
</dbReference>
<name>A0ABW8I9T0_9BACI</name>
<keyword evidence="1" id="KW-0808">Transferase</keyword>
<keyword evidence="2" id="KW-1185">Reference proteome</keyword>
<organism evidence="1 2">
    <name type="scientific">Bacillus lumedeiriae</name>
    <dbReference type="NCBI Taxonomy" id="3058829"/>
    <lineage>
        <taxon>Bacteria</taxon>
        <taxon>Bacillati</taxon>
        <taxon>Bacillota</taxon>
        <taxon>Bacilli</taxon>
        <taxon>Bacillales</taxon>
        <taxon>Bacillaceae</taxon>
        <taxon>Bacillus</taxon>
    </lineage>
</organism>
<dbReference type="EC" id="2.4.-.-" evidence="1"/>
<gene>
    <name evidence="1" type="ORF">QYG89_09700</name>
</gene>
<accession>A0ABW8I9T0</accession>
<reference evidence="1 2" key="1">
    <citation type="submission" date="2023-07" db="EMBL/GenBank/DDBJ databases">
        <title>Bacillus lucianemedeirus sp. nov, a new species isolated from an immunobiological production facility.</title>
        <authorList>
            <person name="Costa L.V."/>
            <person name="Miranda R.V.S.L."/>
            <person name="Brandao M.L.L."/>
            <person name="Reis C.M.F."/>
            <person name="Frazao A.M."/>
            <person name="Cruz F.V."/>
            <person name="Baio P.V.P."/>
            <person name="Veras J.F.C."/>
            <person name="Ramos J.N."/>
            <person name="Vieira V."/>
        </authorList>
    </citation>
    <scope>NUCLEOTIDE SEQUENCE [LARGE SCALE GENOMIC DNA]</scope>
    <source>
        <strain evidence="1 2">B190/17</strain>
    </source>
</reference>
<proteinExistence type="predicted"/>
<comment type="caution">
    <text evidence="1">The sequence shown here is derived from an EMBL/GenBank/DDBJ whole genome shotgun (WGS) entry which is preliminary data.</text>
</comment>
<dbReference type="Gene3D" id="3.40.50.2000">
    <property type="entry name" value="Glycogen Phosphorylase B"/>
    <property type="match status" value="1"/>
</dbReference>
<dbReference type="Pfam" id="PF13692">
    <property type="entry name" value="Glyco_trans_1_4"/>
    <property type="match status" value="1"/>
</dbReference>
<dbReference type="Proteomes" id="UP001619911">
    <property type="component" value="Unassembled WGS sequence"/>
</dbReference>
<keyword evidence="1" id="KW-0328">Glycosyltransferase</keyword>